<protein>
    <submittedName>
        <fullName evidence="3">Oxidoreductase</fullName>
    </submittedName>
</protein>
<reference evidence="4" key="1">
    <citation type="submission" date="2015-03" db="EMBL/GenBank/DDBJ databases">
        <title>Luteipulveratus halotolerans sp. nov., a novel actinobacterium (Dermacoccaceae) from Sarawak, Malaysia.</title>
        <authorList>
            <person name="Juboi H."/>
            <person name="Basik A."/>
            <person name="Shamsul S.S."/>
            <person name="Arnold P."/>
            <person name="Schmitt E.K."/>
            <person name="Sanglier J.-J."/>
            <person name="Yeo T."/>
        </authorList>
    </citation>
    <scope>NUCLEOTIDE SEQUENCE [LARGE SCALE GENOMIC DNA]</scope>
    <source>
        <strain evidence="4">C296001</strain>
    </source>
</reference>
<dbReference type="PANTHER" id="PTHR12126:SF11">
    <property type="entry name" value="NADH DEHYDROGENASE [UBIQUINONE] 1 ALPHA SUBCOMPLEX SUBUNIT 9, MITOCHONDRIAL"/>
    <property type="match status" value="1"/>
</dbReference>
<dbReference type="Pfam" id="PF13460">
    <property type="entry name" value="NAD_binding_10"/>
    <property type="match status" value="1"/>
</dbReference>
<dbReference type="SUPFAM" id="SSF51735">
    <property type="entry name" value="NAD(P)-binding Rossmann-fold domains"/>
    <property type="match status" value="1"/>
</dbReference>
<evidence type="ECO:0000313" key="3">
    <source>
        <dbReference type="EMBL" id="KNX36845.1"/>
    </source>
</evidence>
<dbReference type="EMBL" id="LAIR01000002">
    <property type="protein sequence ID" value="KNX36845.1"/>
    <property type="molecule type" value="Genomic_DNA"/>
</dbReference>
<dbReference type="PATRIC" id="fig|1631356.3.peg.1205"/>
<feature type="domain" description="NAD(P)-binding" evidence="2">
    <location>
        <begin position="11"/>
        <end position="116"/>
    </location>
</feature>
<proteinExistence type="predicted"/>
<dbReference type="Proteomes" id="UP000037397">
    <property type="component" value="Unassembled WGS sequence"/>
</dbReference>
<feature type="region of interest" description="Disordered" evidence="1">
    <location>
        <begin position="300"/>
        <end position="322"/>
    </location>
</feature>
<sequence length="322" mass="34364">MTATRTALVTGATGYVGSRLVPHLLEIGWHVKVLARRPERLTVHAWGDQVDVVPGDAADPDTLRRALADVDVAYYLLHSMDGGGDLSRRDHDLATTFASVAHERSVGRIVYLGGLHPSGRLSEHLASRTDVGEVFLASPVPAAVLQAGILIGTGSASFEMLRHLTHRLPVMVTPRWVTSRIQPIAIADALHYLAAAGTLPADVDRAFDIGGPDVLTYEQMIQRYVAVAGLRPRRIVVVPVLTPALASRWVGLVTPVPSGIARPLVDSLVHDAVCDEHDLTDLVGAPAEGATSYDDAVRRALDGSRDGPESIDPGDPSWAGPR</sequence>
<dbReference type="RefSeq" id="WP_050669140.1">
    <property type="nucleotide sequence ID" value="NZ_LAIR01000002.1"/>
</dbReference>
<gene>
    <name evidence="3" type="ORF">VV01_06295</name>
</gene>
<comment type="caution">
    <text evidence="3">The sequence shown here is derived from an EMBL/GenBank/DDBJ whole genome shotgun (WGS) entry which is preliminary data.</text>
</comment>
<dbReference type="InterPro" id="IPR036291">
    <property type="entry name" value="NAD(P)-bd_dom_sf"/>
</dbReference>
<dbReference type="AlphaFoldDB" id="A0A0L6CGW0"/>
<dbReference type="STRING" id="1631356.VV01_06295"/>
<dbReference type="GO" id="GO:0044877">
    <property type="term" value="F:protein-containing complex binding"/>
    <property type="evidence" value="ECO:0007669"/>
    <property type="project" value="TreeGrafter"/>
</dbReference>
<evidence type="ECO:0000256" key="1">
    <source>
        <dbReference type="SAM" id="MobiDB-lite"/>
    </source>
</evidence>
<keyword evidence="4" id="KW-1185">Reference proteome</keyword>
<evidence type="ECO:0000259" key="2">
    <source>
        <dbReference type="Pfam" id="PF13460"/>
    </source>
</evidence>
<dbReference type="OrthoDB" id="9774199at2"/>
<accession>A0A0L6CGW0</accession>
<dbReference type="PANTHER" id="PTHR12126">
    <property type="entry name" value="NADH-UBIQUINONE OXIDOREDUCTASE 39 KDA SUBUNIT-RELATED"/>
    <property type="match status" value="1"/>
</dbReference>
<organism evidence="3 4">
    <name type="scientific">Luteipulveratus halotolerans</name>
    <dbReference type="NCBI Taxonomy" id="1631356"/>
    <lineage>
        <taxon>Bacteria</taxon>
        <taxon>Bacillati</taxon>
        <taxon>Actinomycetota</taxon>
        <taxon>Actinomycetes</taxon>
        <taxon>Micrococcales</taxon>
        <taxon>Dermacoccaceae</taxon>
        <taxon>Luteipulveratus</taxon>
    </lineage>
</organism>
<evidence type="ECO:0000313" key="4">
    <source>
        <dbReference type="Proteomes" id="UP000037397"/>
    </source>
</evidence>
<dbReference type="Gene3D" id="3.40.50.720">
    <property type="entry name" value="NAD(P)-binding Rossmann-like Domain"/>
    <property type="match status" value="1"/>
</dbReference>
<dbReference type="InterPro" id="IPR051207">
    <property type="entry name" value="ComplexI_NDUFA9_subunit"/>
</dbReference>
<dbReference type="InterPro" id="IPR016040">
    <property type="entry name" value="NAD(P)-bd_dom"/>
</dbReference>
<name>A0A0L6CGW0_9MICO</name>